<dbReference type="GO" id="GO:0016020">
    <property type="term" value="C:membrane"/>
    <property type="evidence" value="ECO:0007669"/>
    <property type="project" value="TreeGrafter"/>
</dbReference>
<feature type="short sequence motif" description="GXSXG" evidence="2">
    <location>
        <begin position="41"/>
        <end position="45"/>
    </location>
</feature>
<keyword evidence="3" id="KW-1133">Transmembrane helix</keyword>
<protein>
    <submittedName>
        <fullName evidence="6">Patanin-like phospholipase domain-containing protein atgl-1</fullName>
    </submittedName>
</protein>
<feature type="transmembrane region" description="Helical" evidence="3">
    <location>
        <begin position="289"/>
        <end position="312"/>
    </location>
</feature>
<feature type="transmembrane region" description="Helical" evidence="3">
    <location>
        <begin position="44"/>
        <end position="66"/>
    </location>
</feature>
<dbReference type="AlphaFoldDB" id="A0A6P7U092"/>
<keyword evidence="2" id="KW-0378">Hydrolase</keyword>
<keyword evidence="1 2" id="KW-0443">Lipid metabolism</keyword>
<dbReference type="PANTHER" id="PTHR12406">
    <property type="entry name" value="CALCIUM-INDEPENDENT PHOSPHOLIPASE A2 IPLA2 -RELATED"/>
    <property type="match status" value="1"/>
</dbReference>
<dbReference type="KEGG" id="osn:115228520"/>
<dbReference type="GO" id="GO:0005811">
    <property type="term" value="C:lipid droplet"/>
    <property type="evidence" value="ECO:0007669"/>
    <property type="project" value="TreeGrafter"/>
</dbReference>
<feature type="active site" description="Nucleophile" evidence="2">
    <location>
        <position position="43"/>
    </location>
</feature>
<evidence type="ECO:0000313" key="6">
    <source>
        <dbReference type="RefSeq" id="XP_029654952.1"/>
    </source>
</evidence>
<dbReference type="SUPFAM" id="SSF52151">
    <property type="entry name" value="FabD/lysophospholipase-like"/>
    <property type="match status" value="1"/>
</dbReference>
<feature type="domain" description="PNPLA" evidence="4">
    <location>
        <begin position="8"/>
        <end position="175"/>
    </location>
</feature>
<comment type="caution">
    <text evidence="2">Lacks conserved residue(s) required for the propagation of feature annotation.</text>
</comment>
<dbReference type="Proteomes" id="UP000515154">
    <property type="component" value="Unplaced"/>
</dbReference>
<evidence type="ECO:0000313" key="5">
    <source>
        <dbReference type="Proteomes" id="UP000515154"/>
    </source>
</evidence>
<dbReference type="GO" id="GO:0005737">
    <property type="term" value="C:cytoplasm"/>
    <property type="evidence" value="ECO:0007669"/>
    <property type="project" value="TreeGrafter"/>
</dbReference>
<keyword evidence="5" id="KW-1185">Reference proteome</keyword>
<keyword evidence="3" id="KW-0472">Membrane</keyword>
<dbReference type="GO" id="GO:0004806">
    <property type="term" value="F:triacylglycerol lipase activity"/>
    <property type="evidence" value="ECO:0007669"/>
    <property type="project" value="TreeGrafter"/>
</dbReference>
<evidence type="ECO:0000256" key="2">
    <source>
        <dbReference type="PROSITE-ProRule" id="PRU01161"/>
    </source>
</evidence>
<name>A0A6P7U092_9MOLL</name>
<evidence type="ECO:0000256" key="1">
    <source>
        <dbReference type="ARBA" id="ARBA00023098"/>
    </source>
</evidence>
<dbReference type="InterPro" id="IPR016035">
    <property type="entry name" value="Acyl_Trfase/lysoPLipase"/>
</dbReference>
<dbReference type="PANTHER" id="PTHR12406:SF41">
    <property type="entry name" value="BRUMMER, ISOFORM B-RELATED"/>
    <property type="match status" value="1"/>
</dbReference>
<evidence type="ECO:0000256" key="3">
    <source>
        <dbReference type="SAM" id="Phobius"/>
    </source>
</evidence>
<evidence type="ECO:0000259" key="4">
    <source>
        <dbReference type="PROSITE" id="PS51635"/>
    </source>
</evidence>
<sequence length="356" mass="40198">MADSQVSVSFAGCGFLGIYHVGVARCMQEHAPHLFTGRFLGSSVGGLIAASLILGHPLSVISDLMIDLSTQARCRFLGPFHPSFNLSKILKRIIKNSFPPNAYQLCSGRLHLSLTRLSDGSNVIVNQFDSNCELIDALMCSCHIPIFSGLVPPKYRRVFYVDGFLSDNLLEFDENTITVSPFCGSVDICPRDFCEMPFGSFIGNTPMQFTLFNFSRLINVVYPPSRRDLASIARQGYHDAHRFILFYSSPSSPSFLCHYAPQSSCSCCVNAYYNPTQDRKSMIFNYSRIISSFILLPLEMIISFVFRFIAYFPEFFGDLRLFFRIIYRQSKNGLKRSPKMILYSNGDILATFKLFI</sequence>
<dbReference type="Pfam" id="PF01734">
    <property type="entry name" value="Patatin"/>
    <property type="match status" value="1"/>
</dbReference>
<reference evidence="6" key="1">
    <citation type="submission" date="2025-08" db="UniProtKB">
        <authorList>
            <consortium name="RefSeq"/>
        </authorList>
    </citation>
    <scope>IDENTIFICATION</scope>
</reference>
<dbReference type="Gene3D" id="3.40.1090.10">
    <property type="entry name" value="Cytosolic phospholipase A2 catalytic domain"/>
    <property type="match status" value="1"/>
</dbReference>
<feature type="short sequence motif" description="GXGXXG" evidence="2">
    <location>
        <begin position="12"/>
        <end position="17"/>
    </location>
</feature>
<keyword evidence="2" id="KW-0442">Lipid degradation</keyword>
<dbReference type="GO" id="GO:0019433">
    <property type="term" value="P:triglyceride catabolic process"/>
    <property type="evidence" value="ECO:0007669"/>
    <property type="project" value="TreeGrafter"/>
</dbReference>
<dbReference type="PROSITE" id="PS51635">
    <property type="entry name" value="PNPLA"/>
    <property type="match status" value="1"/>
</dbReference>
<dbReference type="InterPro" id="IPR033562">
    <property type="entry name" value="PLPL"/>
</dbReference>
<dbReference type="GO" id="GO:0055088">
    <property type="term" value="P:lipid homeostasis"/>
    <property type="evidence" value="ECO:0007669"/>
    <property type="project" value="TreeGrafter"/>
</dbReference>
<dbReference type="InterPro" id="IPR002641">
    <property type="entry name" value="PNPLA_dom"/>
</dbReference>
<dbReference type="RefSeq" id="XP_029654952.1">
    <property type="nucleotide sequence ID" value="XM_029799092.1"/>
</dbReference>
<proteinExistence type="predicted"/>
<keyword evidence="3" id="KW-0812">Transmembrane</keyword>
<gene>
    <name evidence="6" type="primary">LOC115228520</name>
</gene>
<accession>A0A6P7U092</accession>
<feature type="active site" description="Proton acceptor" evidence="2">
    <location>
        <position position="162"/>
    </location>
</feature>
<organism evidence="5 6">
    <name type="scientific">Octopus sinensis</name>
    <name type="common">East Asian common octopus</name>
    <dbReference type="NCBI Taxonomy" id="2607531"/>
    <lineage>
        <taxon>Eukaryota</taxon>
        <taxon>Metazoa</taxon>
        <taxon>Spiralia</taxon>
        <taxon>Lophotrochozoa</taxon>
        <taxon>Mollusca</taxon>
        <taxon>Cephalopoda</taxon>
        <taxon>Coleoidea</taxon>
        <taxon>Octopodiformes</taxon>
        <taxon>Octopoda</taxon>
        <taxon>Incirrata</taxon>
        <taxon>Octopodidae</taxon>
        <taxon>Octopus</taxon>
    </lineage>
</organism>